<evidence type="ECO:0000313" key="3">
    <source>
        <dbReference type="Proteomes" id="UP000585474"/>
    </source>
</evidence>
<dbReference type="Gene3D" id="3.20.80.10">
    <property type="entry name" value="Regulatory factor, effector binding domain"/>
    <property type="match status" value="1"/>
</dbReference>
<comment type="similarity">
    <text evidence="1">Belongs to the HEBP family.</text>
</comment>
<comment type="caution">
    <text evidence="2">The sequence shown here is derived from an EMBL/GenBank/DDBJ whole genome shotgun (WGS) entry which is preliminary data.</text>
</comment>
<proteinExistence type="inferred from homology"/>
<gene>
    <name evidence="2" type="ORF">Acr_19g0005410</name>
</gene>
<dbReference type="Proteomes" id="UP000585474">
    <property type="component" value="Unassembled WGS sequence"/>
</dbReference>
<dbReference type="SUPFAM" id="SSF55136">
    <property type="entry name" value="Probable bacterial effector-binding domain"/>
    <property type="match status" value="1"/>
</dbReference>
<accession>A0A7J0G9X9</accession>
<name>A0A7J0G9X9_9ERIC</name>
<organism evidence="2 3">
    <name type="scientific">Actinidia rufa</name>
    <dbReference type="NCBI Taxonomy" id="165716"/>
    <lineage>
        <taxon>Eukaryota</taxon>
        <taxon>Viridiplantae</taxon>
        <taxon>Streptophyta</taxon>
        <taxon>Embryophyta</taxon>
        <taxon>Tracheophyta</taxon>
        <taxon>Spermatophyta</taxon>
        <taxon>Magnoliopsida</taxon>
        <taxon>eudicotyledons</taxon>
        <taxon>Gunneridae</taxon>
        <taxon>Pentapetalae</taxon>
        <taxon>asterids</taxon>
        <taxon>Ericales</taxon>
        <taxon>Actinidiaceae</taxon>
        <taxon>Actinidia</taxon>
    </lineage>
</organism>
<dbReference type="Pfam" id="PF04832">
    <property type="entry name" value="SOUL"/>
    <property type="match status" value="1"/>
</dbReference>
<dbReference type="InterPro" id="IPR006917">
    <property type="entry name" value="SOUL_heme-bd"/>
</dbReference>
<dbReference type="OrthoDB" id="6424451at2759"/>
<keyword evidence="3" id="KW-1185">Reference proteome</keyword>
<dbReference type="InterPro" id="IPR011256">
    <property type="entry name" value="Reg_factor_effector_dom_sf"/>
</dbReference>
<dbReference type="AlphaFoldDB" id="A0A7J0G9X9"/>
<sequence length="174" mass="19665">MGSRIPTDNILSAMDSHALILLEPPLKLKLGLMARNPEGQRHRINDNVQPDRMPELRGGSCRQRLCIRRLFDYIQGKNSYEEKIEMTAPVITQNQANPPPAKGLHVQRWAQHTQPSDNSADTYQTMTSERRRPPCAVVLLGPLGRLPSTRATRMRPLWSTLLRSIIPPLSLSTE</sequence>
<reference evidence="2 3" key="1">
    <citation type="submission" date="2019-07" db="EMBL/GenBank/DDBJ databases">
        <title>De Novo Assembly of kiwifruit Actinidia rufa.</title>
        <authorList>
            <person name="Sugita-Konishi S."/>
            <person name="Sato K."/>
            <person name="Mori E."/>
            <person name="Abe Y."/>
            <person name="Kisaki G."/>
            <person name="Hamano K."/>
            <person name="Suezawa K."/>
            <person name="Otani M."/>
            <person name="Fukuda T."/>
            <person name="Manabe T."/>
            <person name="Gomi K."/>
            <person name="Tabuchi M."/>
            <person name="Akimitsu K."/>
            <person name="Kataoka I."/>
        </authorList>
    </citation>
    <scope>NUCLEOTIDE SEQUENCE [LARGE SCALE GENOMIC DNA]</scope>
    <source>
        <strain evidence="3">cv. Fuchu</strain>
    </source>
</reference>
<dbReference type="EMBL" id="BJWL01000019">
    <property type="protein sequence ID" value="GFZ07604.1"/>
    <property type="molecule type" value="Genomic_DNA"/>
</dbReference>
<evidence type="ECO:0000256" key="1">
    <source>
        <dbReference type="ARBA" id="ARBA00009817"/>
    </source>
</evidence>
<evidence type="ECO:0000313" key="2">
    <source>
        <dbReference type="EMBL" id="GFZ07604.1"/>
    </source>
</evidence>
<protein>
    <submittedName>
        <fullName evidence="2">SOUL heme-binding family protein</fullName>
    </submittedName>
</protein>